<name>A0A1T5P8S6_9BACT</name>
<evidence type="ECO:0000313" key="3">
    <source>
        <dbReference type="Proteomes" id="UP000190166"/>
    </source>
</evidence>
<dbReference type="AlphaFoldDB" id="A0A1T5P8S6"/>
<dbReference type="InterPro" id="IPR045538">
    <property type="entry name" value="CIS_TMP"/>
</dbReference>
<dbReference type="EMBL" id="FUZZ01000004">
    <property type="protein sequence ID" value="SKD09017.1"/>
    <property type="molecule type" value="Genomic_DNA"/>
</dbReference>
<sequence length="478" mass="54789">MLHKIRKQTLLLTVHNKDTVFTWQHQVTALYWNKIIPALERLFDSHSSDDTVIYIDRLEIDLGKIKAADLNNDHYVALLLEKMTVALAKLHVKETPRKSLLEHTFDQWCYYMEHGTLPWNAARPGDVWYQQVLQILATSHEAITTLRKQLLNNPDYLRRILMQHSPEFITQLLAIITAKKQDSWASAIHQLYDAYRLLQLTHKGGMNRRAFEQACWYALLVQAAKDPTVSESAQMNELLIGQPVFAMQIPELITVCRNNSWDKLLAAATSFNTQHTAALPNKQADTPLTNEASADPETGTSEEEISESTTGAHTYYVVNAGIILLHHWLLPMFRQLEWTDGKRFLNAACKQQAIMLLHYMATGQTEADEFEVVLPKLLCGWPLKRPLDTKLAPTEEAMEEADGLIENAISHWKALKNISADGLREGFLQRPGRLITGTDKHQLQMESDTIDILLDRLPWNISIIKLKWMKIPLHVQWR</sequence>
<feature type="compositionally biased region" description="Polar residues" evidence="1">
    <location>
        <begin position="283"/>
        <end position="292"/>
    </location>
</feature>
<dbReference type="Pfam" id="PF19268">
    <property type="entry name" value="CIS_TMP"/>
    <property type="match status" value="1"/>
</dbReference>
<accession>A0A1T5P8S6</accession>
<dbReference type="RefSeq" id="WP_079472162.1">
    <property type="nucleotide sequence ID" value="NZ_FUZZ01000004.1"/>
</dbReference>
<evidence type="ECO:0000256" key="1">
    <source>
        <dbReference type="SAM" id="MobiDB-lite"/>
    </source>
</evidence>
<organism evidence="2 3">
    <name type="scientific">Chitinophaga ginsengisegetis</name>
    <dbReference type="NCBI Taxonomy" id="393003"/>
    <lineage>
        <taxon>Bacteria</taxon>
        <taxon>Pseudomonadati</taxon>
        <taxon>Bacteroidota</taxon>
        <taxon>Chitinophagia</taxon>
        <taxon>Chitinophagales</taxon>
        <taxon>Chitinophagaceae</taxon>
        <taxon>Chitinophaga</taxon>
    </lineage>
</organism>
<reference evidence="2 3" key="1">
    <citation type="submission" date="2017-02" db="EMBL/GenBank/DDBJ databases">
        <authorList>
            <person name="Peterson S.W."/>
        </authorList>
    </citation>
    <scope>NUCLEOTIDE SEQUENCE [LARGE SCALE GENOMIC DNA]</scope>
    <source>
        <strain evidence="2 3">DSM 18108</strain>
    </source>
</reference>
<keyword evidence="3" id="KW-1185">Reference proteome</keyword>
<feature type="region of interest" description="Disordered" evidence="1">
    <location>
        <begin position="278"/>
        <end position="307"/>
    </location>
</feature>
<dbReference type="STRING" id="393003.SAMN05660461_4895"/>
<proteinExistence type="predicted"/>
<protein>
    <submittedName>
        <fullName evidence="2">Uncharacterized protein</fullName>
    </submittedName>
</protein>
<dbReference type="Proteomes" id="UP000190166">
    <property type="component" value="Unassembled WGS sequence"/>
</dbReference>
<gene>
    <name evidence="2" type="ORF">SAMN05660461_4895</name>
</gene>
<evidence type="ECO:0000313" key="2">
    <source>
        <dbReference type="EMBL" id="SKD09017.1"/>
    </source>
</evidence>